<dbReference type="GO" id="GO:0000155">
    <property type="term" value="F:phosphorelay sensor kinase activity"/>
    <property type="evidence" value="ECO:0007669"/>
    <property type="project" value="InterPro"/>
</dbReference>
<sequence>MPDFSTSTDTNRLGRAFEALPDPFFVLDSDWRVTFLNGAAAAFVDRSEAALQGRVLWEVFPGVIGSSFEVSLRLARSEAKLVEDEAYFSRFGRWVEVRAFPVDDGLAVHVRDVTARKDAQRRAQALREVTLALARPLTRDEVVRAVLTLALPALGAYAGLIARLTPEGDALEVEQTAGYPVEIARTWRRHPLEAPLPVTTCVRENRVVLLPEAELDGDPTLRRHRTPTTRSLAALPLRFGDKVTGALLVAFDVAHAFDAAQRAFLEDVAAQGAAALERAHAFDTEVRAARHARALVELGARLIEAQRFEDVTDAALLVGRRASGAYAAALYRLEDGRLVEIERQDDEHDSRAWRTVDLSSPFLAALDVTSAPHFLMAEAVARLAPDVRLGETTRAIALLPLRVRDRPLGLLLFAFDHTPTFDDLKRGFLTAVASQTALALERVALAHRSQEERDRYRVLLTVTNDAVWDWQLHEDLVTWNEGISNLFGYALHAKETTGEWWKDHIHPHDRSRVLSGIDAALEGSVDEWRDEYRFRRADGSYALVLDRGQVLRGVDGRAVRMIGGMTDLSERERHRVELQEVNASLERRIAERTEALQAETAALSAFAAFTRAVGNETNLHALARLALETLMSAFGEGGAVYYDRERDEWKAAVWAGESIDETGLLPNSSPRAAMFADARAREDGLGGGTLQFGAAALYPVRQEDDVCGLLAVSLKATRTWTPRDRAIFEAVGHGLSLAAERAAHVRRVDEEREATAAFAAFTEAVGVETDGPTLVERAMRVVRASLSHVSVAYYELDDTEWKARLLSEDVTPDLAEELRQGVPRVAPNPASREAEPQFVDGWNATGDRAPRATEYGAAAFLPLRVRGETRRLFALATREARAWTERERSLARAVARGLTLAFERAAVAHALEAANTALESFGELAHDLAFETDSLAIVKRAQEIVLSLLPRGVCLYYEPHGGFWHNRVQTGPLGPALQKVVDASLRFEDATNLTAPWRTLPPYFQDEYDRSTDNLREVTGQIGATATVPLVVHGVPRGVFAVALFGARAWSAGDRVVLETATRHLKLALERAETARELERQRAALKASNEDLESFSYSVSHDLRAPLRHVSGFSSMLRRALERGDEAQMRRALAVIEQAVERANVLIDALLQFSRLSRQSVRRDPVDLGALVRDVRAEAEQEAAGREVEWVVHELPTVPGDAALLRQVLANLLTNAVKYSAKAPRLRVEVGADERPGEVVVFVRDQGAGFDARYVGKLFGVFQRLHSDAEFAGIGIGLATVRRIVERYGGRVWAESTLGEGATFFFAWPLNS</sequence>
<organism evidence="11 12">
    <name type="scientific">Deinococcus yavapaiensis KR-236</name>
    <dbReference type="NCBI Taxonomy" id="694435"/>
    <lineage>
        <taxon>Bacteria</taxon>
        <taxon>Thermotogati</taxon>
        <taxon>Deinococcota</taxon>
        <taxon>Deinococci</taxon>
        <taxon>Deinococcales</taxon>
        <taxon>Deinococcaceae</taxon>
        <taxon>Deinococcus</taxon>
    </lineage>
</organism>
<dbReference type="SMART" id="SM00086">
    <property type="entry name" value="PAC"/>
    <property type="match status" value="1"/>
</dbReference>
<accession>A0A318S4H5</accession>
<dbReference type="SMART" id="SM00387">
    <property type="entry name" value="HATPase_c"/>
    <property type="match status" value="1"/>
</dbReference>
<evidence type="ECO:0000256" key="5">
    <source>
        <dbReference type="ARBA" id="ARBA00022777"/>
    </source>
</evidence>
<dbReference type="FunFam" id="3.30.565.10:FF:000006">
    <property type="entry name" value="Sensor histidine kinase WalK"/>
    <property type="match status" value="1"/>
</dbReference>
<dbReference type="CDD" id="cd00130">
    <property type="entry name" value="PAS"/>
    <property type="match status" value="2"/>
</dbReference>
<dbReference type="InterPro" id="IPR036097">
    <property type="entry name" value="HisK_dim/P_sf"/>
</dbReference>
<evidence type="ECO:0000256" key="1">
    <source>
        <dbReference type="ARBA" id="ARBA00000085"/>
    </source>
</evidence>
<dbReference type="PANTHER" id="PTHR42878:SF15">
    <property type="entry name" value="BACTERIOPHYTOCHROME"/>
    <property type="match status" value="1"/>
</dbReference>
<comment type="catalytic activity">
    <reaction evidence="1">
        <text>ATP + protein L-histidine = ADP + protein N-phospho-L-histidine.</text>
        <dbReference type="EC" id="2.7.13.3"/>
    </reaction>
</comment>
<dbReference type="SMART" id="SM00091">
    <property type="entry name" value="PAS"/>
    <property type="match status" value="2"/>
</dbReference>
<dbReference type="PROSITE" id="PS50109">
    <property type="entry name" value="HIS_KIN"/>
    <property type="match status" value="1"/>
</dbReference>
<dbReference type="PROSITE" id="PS50112">
    <property type="entry name" value="PAS"/>
    <property type="match status" value="2"/>
</dbReference>
<evidence type="ECO:0000259" key="8">
    <source>
        <dbReference type="PROSITE" id="PS50109"/>
    </source>
</evidence>
<keyword evidence="12" id="KW-1185">Reference proteome</keyword>
<feature type="domain" description="PAC" evidence="10">
    <location>
        <begin position="528"/>
        <end position="580"/>
    </location>
</feature>
<keyword evidence="3" id="KW-0597">Phosphoprotein</keyword>
<dbReference type="RefSeq" id="WP_110886857.1">
    <property type="nucleotide sequence ID" value="NZ_QJSX01000008.1"/>
</dbReference>
<dbReference type="NCBIfam" id="TIGR00229">
    <property type="entry name" value="sensory_box"/>
    <property type="match status" value="2"/>
</dbReference>
<evidence type="ECO:0000256" key="7">
    <source>
        <dbReference type="SAM" id="Coils"/>
    </source>
</evidence>
<name>A0A318S4H5_9DEIO</name>
<dbReference type="InterPro" id="IPR013655">
    <property type="entry name" value="PAS_fold_3"/>
</dbReference>
<dbReference type="GO" id="GO:0007234">
    <property type="term" value="P:osmosensory signaling via phosphorelay pathway"/>
    <property type="evidence" value="ECO:0007669"/>
    <property type="project" value="TreeGrafter"/>
</dbReference>
<feature type="domain" description="PAS" evidence="9">
    <location>
        <begin position="452"/>
        <end position="524"/>
    </location>
</feature>
<dbReference type="CDD" id="cd00082">
    <property type="entry name" value="HisKA"/>
    <property type="match status" value="1"/>
</dbReference>
<dbReference type="InterPro" id="IPR000014">
    <property type="entry name" value="PAS"/>
</dbReference>
<feature type="domain" description="Histidine kinase" evidence="8">
    <location>
        <begin position="1098"/>
        <end position="1312"/>
    </location>
</feature>
<dbReference type="SMART" id="SM00065">
    <property type="entry name" value="GAF"/>
    <property type="match status" value="3"/>
</dbReference>
<keyword evidence="7" id="KW-0175">Coiled coil</keyword>
<dbReference type="SUPFAM" id="SSF55785">
    <property type="entry name" value="PYP-like sensor domain (PAS domain)"/>
    <property type="match status" value="2"/>
</dbReference>
<dbReference type="Pfam" id="PF13185">
    <property type="entry name" value="GAF_2"/>
    <property type="match status" value="1"/>
</dbReference>
<dbReference type="InterPro" id="IPR004358">
    <property type="entry name" value="Sig_transdc_His_kin-like_C"/>
</dbReference>
<evidence type="ECO:0000259" key="10">
    <source>
        <dbReference type="PROSITE" id="PS50113"/>
    </source>
</evidence>
<dbReference type="Gene3D" id="3.30.450.20">
    <property type="entry name" value="PAS domain"/>
    <property type="match status" value="2"/>
</dbReference>
<keyword evidence="4" id="KW-0808">Transferase</keyword>
<evidence type="ECO:0000256" key="3">
    <source>
        <dbReference type="ARBA" id="ARBA00022553"/>
    </source>
</evidence>
<dbReference type="InterPro" id="IPR003018">
    <property type="entry name" value="GAF"/>
</dbReference>
<dbReference type="InterPro" id="IPR013656">
    <property type="entry name" value="PAS_4"/>
</dbReference>
<dbReference type="SUPFAM" id="SSF47384">
    <property type="entry name" value="Homodimeric domain of signal transducing histidine kinase"/>
    <property type="match status" value="1"/>
</dbReference>
<dbReference type="Pfam" id="PF08447">
    <property type="entry name" value="PAS_3"/>
    <property type="match status" value="1"/>
</dbReference>
<dbReference type="InterPro" id="IPR035965">
    <property type="entry name" value="PAS-like_dom_sf"/>
</dbReference>
<dbReference type="InterPro" id="IPR029016">
    <property type="entry name" value="GAF-like_dom_sf"/>
</dbReference>
<proteinExistence type="predicted"/>
<dbReference type="Pfam" id="PF00512">
    <property type="entry name" value="HisKA"/>
    <property type="match status" value="1"/>
</dbReference>
<dbReference type="GO" id="GO:0000156">
    <property type="term" value="F:phosphorelay response regulator activity"/>
    <property type="evidence" value="ECO:0007669"/>
    <property type="project" value="TreeGrafter"/>
</dbReference>
<evidence type="ECO:0000256" key="4">
    <source>
        <dbReference type="ARBA" id="ARBA00022679"/>
    </source>
</evidence>
<dbReference type="PRINTS" id="PR00344">
    <property type="entry name" value="BCTRLSENSOR"/>
</dbReference>
<dbReference type="Gene3D" id="1.10.287.130">
    <property type="match status" value="1"/>
</dbReference>
<dbReference type="SUPFAM" id="SSF55874">
    <property type="entry name" value="ATPase domain of HSP90 chaperone/DNA topoisomerase II/histidine kinase"/>
    <property type="match status" value="1"/>
</dbReference>
<keyword evidence="5" id="KW-0418">Kinase</keyword>
<protein>
    <recommendedName>
        <fullName evidence="2">histidine kinase</fullName>
        <ecNumber evidence="2">2.7.13.3</ecNumber>
    </recommendedName>
</protein>
<evidence type="ECO:0000313" key="12">
    <source>
        <dbReference type="Proteomes" id="UP000248326"/>
    </source>
</evidence>
<dbReference type="InterPro" id="IPR003661">
    <property type="entry name" value="HisK_dim/P_dom"/>
</dbReference>
<dbReference type="GO" id="GO:0016020">
    <property type="term" value="C:membrane"/>
    <property type="evidence" value="ECO:0007669"/>
    <property type="project" value="UniProtKB-SubCell"/>
</dbReference>
<dbReference type="SUPFAM" id="SSF55781">
    <property type="entry name" value="GAF domain-like"/>
    <property type="match status" value="5"/>
</dbReference>
<dbReference type="PANTHER" id="PTHR42878">
    <property type="entry name" value="TWO-COMPONENT HISTIDINE KINASE"/>
    <property type="match status" value="1"/>
</dbReference>
<feature type="coiled-coil region" evidence="7">
    <location>
        <begin position="568"/>
        <end position="595"/>
    </location>
</feature>
<dbReference type="Pfam" id="PF02518">
    <property type="entry name" value="HATPase_c"/>
    <property type="match status" value="1"/>
</dbReference>
<dbReference type="Gene3D" id="3.30.565.10">
    <property type="entry name" value="Histidine kinase-like ATPase, C-terminal domain"/>
    <property type="match status" value="1"/>
</dbReference>
<dbReference type="InterPro" id="IPR005467">
    <property type="entry name" value="His_kinase_dom"/>
</dbReference>
<dbReference type="InterPro" id="IPR001610">
    <property type="entry name" value="PAC"/>
</dbReference>
<dbReference type="InterPro" id="IPR003594">
    <property type="entry name" value="HATPase_dom"/>
</dbReference>
<dbReference type="InterPro" id="IPR050351">
    <property type="entry name" value="BphY/WalK/GraS-like"/>
</dbReference>
<dbReference type="PROSITE" id="PS50113">
    <property type="entry name" value="PAC"/>
    <property type="match status" value="1"/>
</dbReference>
<evidence type="ECO:0000256" key="2">
    <source>
        <dbReference type="ARBA" id="ARBA00012438"/>
    </source>
</evidence>
<reference evidence="11 12" key="1">
    <citation type="submission" date="2018-06" db="EMBL/GenBank/DDBJ databases">
        <title>Genomic Encyclopedia of Type Strains, Phase IV (KMG-IV): sequencing the most valuable type-strain genomes for metagenomic binning, comparative biology and taxonomic classification.</title>
        <authorList>
            <person name="Goeker M."/>
        </authorList>
    </citation>
    <scope>NUCLEOTIDE SEQUENCE [LARGE SCALE GENOMIC DNA]</scope>
    <source>
        <strain evidence="11 12">DSM 18048</strain>
    </source>
</reference>
<feature type="domain" description="PAS" evidence="9">
    <location>
        <begin position="9"/>
        <end position="54"/>
    </location>
</feature>
<keyword evidence="6" id="KW-0472">Membrane</keyword>
<dbReference type="Pfam" id="PF08448">
    <property type="entry name" value="PAS_4"/>
    <property type="match status" value="1"/>
</dbReference>
<evidence type="ECO:0000313" key="11">
    <source>
        <dbReference type="EMBL" id="PYE53483.1"/>
    </source>
</evidence>
<dbReference type="EMBL" id="QJSX01000008">
    <property type="protein sequence ID" value="PYE53483.1"/>
    <property type="molecule type" value="Genomic_DNA"/>
</dbReference>
<dbReference type="OrthoDB" id="53662at2"/>
<gene>
    <name evidence="11" type="ORF">DES52_10811</name>
</gene>
<dbReference type="InterPro" id="IPR000700">
    <property type="entry name" value="PAS-assoc_C"/>
</dbReference>
<dbReference type="GO" id="GO:0030295">
    <property type="term" value="F:protein kinase activator activity"/>
    <property type="evidence" value="ECO:0007669"/>
    <property type="project" value="TreeGrafter"/>
</dbReference>
<comment type="caution">
    <text evidence="11">The sequence shown here is derived from an EMBL/GenBank/DDBJ whole genome shotgun (WGS) entry which is preliminary data.</text>
</comment>
<dbReference type="Gene3D" id="3.30.450.40">
    <property type="match status" value="5"/>
</dbReference>
<dbReference type="Proteomes" id="UP000248326">
    <property type="component" value="Unassembled WGS sequence"/>
</dbReference>
<evidence type="ECO:0000259" key="9">
    <source>
        <dbReference type="PROSITE" id="PS50112"/>
    </source>
</evidence>
<dbReference type="EC" id="2.7.13.3" evidence="2"/>
<dbReference type="InterPro" id="IPR036890">
    <property type="entry name" value="HATPase_C_sf"/>
</dbReference>
<dbReference type="SMART" id="SM00388">
    <property type="entry name" value="HisKA"/>
    <property type="match status" value="1"/>
</dbReference>
<evidence type="ECO:0000256" key="6">
    <source>
        <dbReference type="ARBA" id="ARBA00023136"/>
    </source>
</evidence>